<evidence type="ECO:0000256" key="4">
    <source>
        <dbReference type="ARBA" id="ARBA00023136"/>
    </source>
</evidence>
<gene>
    <name evidence="7" type="ORF">CINCED_3A002765</name>
</gene>
<keyword evidence="2 6" id="KW-0812">Transmembrane</keyword>
<keyword evidence="8" id="KW-1185">Reference proteome</keyword>
<dbReference type="OrthoDB" id="6415790at2759"/>
<feature type="transmembrane region" description="Helical" evidence="6">
    <location>
        <begin position="373"/>
        <end position="399"/>
    </location>
</feature>
<comment type="subcellular location">
    <subcellularLocation>
        <location evidence="1">Membrane</location>
        <topology evidence="1">Multi-pass membrane protein</topology>
    </subcellularLocation>
</comment>
<dbReference type="PANTHER" id="PTHR12778:SF9">
    <property type="entry name" value="ACETYL-COENZYME A TRANSPORTER 1"/>
    <property type="match status" value="1"/>
</dbReference>
<feature type="compositionally biased region" description="Basic and acidic residues" evidence="5">
    <location>
        <begin position="1"/>
        <end position="12"/>
    </location>
</feature>
<evidence type="ECO:0000256" key="1">
    <source>
        <dbReference type="ARBA" id="ARBA00004141"/>
    </source>
</evidence>
<dbReference type="AlphaFoldDB" id="A0A5E4M7L7"/>
<evidence type="ECO:0000256" key="6">
    <source>
        <dbReference type="SAM" id="Phobius"/>
    </source>
</evidence>
<feature type="transmembrane region" description="Helical" evidence="6">
    <location>
        <begin position="411"/>
        <end position="434"/>
    </location>
</feature>
<protein>
    <submittedName>
        <fullName evidence="7">Major facilitator superfamily domain,Acetyl-coenzyme A transporter 1</fullName>
    </submittedName>
</protein>
<dbReference type="GO" id="GO:0035348">
    <property type="term" value="P:acetyl-CoA transmembrane transport"/>
    <property type="evidence" value="ECO:0007669"/>
    <property type="project" value="InterPro"/>
</dbReference>
<dbReference type="InterPro" id="IPR004752">
    <property type="entry name" value="AmpG_permease/AT-1"/>
</dbReference>
<dbReference type="GO" id="GO:0008521">
    <property type="term" value="F:acetyl-CoA transmembrane transporter activity"/>
    <property type="evidence" value="ECO:0007669"/>
    <property type="project" value="InterPro"/>
</dbReference>
<dbReference type="GO" id="GO:0016020">
    <property type="term" value="C:membrane"/>
    <property type="evidence" value="ECO:0007669"/>
    <property type="project" value="UniProtKB-SubCell"/>
</dbReference>
<feature type="transmembrane region" description="Helical" evidence="6">
    <location>
        <begin position="306"/>
        <end position="324"/>
    </location>
</feature>
<reference evidence="7 8" key="1">
    <citation type="submission" date="2019-08" db="EMBL/GenBank/DDBJ databases">
        <authorList>
            <person name="Alioto T."/>
            <person name="Alioto T."/>
            <person name="Gomez Garrido J."/>
        </authorList>
    </citation>
    <scope>NUCLEOTIDE SEQUENCE [LARGE SCALE GENOMIC DNA]</scope>
</reference>
<feature type="transmembrane region" description="Helical" evidence="6">
    <location>
        <begin position="214"/>
        <end position="237"/>
    </location>
</feature>
<evidence type="ECO:0000256" key="5">
    <source>
        <dbReference type="SAM" id="MobiDB-lite"/>
    </source>
</evidence>
<feature type="transmembrane region" description="Helical" evidence="6">
    <location>
        <begin position="35"/>
        <end position="59"/>
    </location>
</feature>
<name>A0A5E4M7L7_9HEMI</name>
<organism evidence="7 8">
    <name type="scientific">Cinara cedri</name>
    <dbReference type="NCBI Taxonomy" id="506608"/>
    <lineage>
        <taxon>Eukaryota</taxon>
        <taxon>Metazoa</taxon>
        <taxon>Ecdysozoa</taxon>
        <taxon>Arthropoda</taxon>
        <taxon>Hexapoda</taxon>
        <taxon>Insecta</taxon>
        <taxon>Pterygota</taxon>
        <taxon>Neoptera</taxon>
        <taxon>Paraneoptera</taxon>
        <taxon>Hemiptera</taxon>
        <taxon>Sternorrhyncha</taxon>
        <taxon>Aphidomorpha</taxon>
        <taxon>Aphidoidea</taxon>
        <taxon>Aphididae</taxon>
        <taxon>Lachninae</taxon>
        <taxon>Cinara</taxon>
    </lineage>
</organism>
<feature type="transmembrane region" description="Helical" evidence="6">
    <location>
        <begin position="258"/>
        <end position="286"/>
    </location>
</feature>
<proteinExistence type="predicted"/>
<sequence length="529" mass="59323">MASSKHEDEPEKTALTNNDSISDEEPNLKGDWPNIFLLLLLYTMQGLPLGLINAIPIIIQSNKNVSYKDQAFFSLVRWPYTLKILWAPFVDALYIHKIGRRKSWLIPLQFSMGGCFLIMANNIENWLPKTGRPNIEMLVSVFFVSKMLAATQDIVVDGWALTMLKKKNIGYSSTCGIIGSTFGIMMGSVFFVLITSEEFCNKYLRSISDTGGIMTIKSLLNICGVLFMVITTLIAVFKKEKDCMLEDDHVKLNTFQNYLLIWDILKLPSIRIFAIALFTSTVAFSVSEHLAKLKLVDAGISKDDMVVIETGLLFAKMIIPMVVAKFTSGLKLMNINLKAISIRLFWNIVYATLIYYTPTLITTNGVVNIPKYYFPILVTVLLVDTMLSHTMVIAYSAFFSRISDPRFGGTYMTLLNTILNLGYSLSASTVLIMADVLTFKKCSFDTIANNCSTLDLQNMCKTNGGDCAIIVNGYYMETAVCTVIGTVWYTIFKNVLQTLQTKSSSHWIVNVEKPAKEKNDKNVYALTIN</sequence>
<keyword evidence="3 6" id="KW-1133">Transmembrane helix</keyword>
<evidence type="ECO:0000256" key="2">
    <source>
        <dbReference type="ARBA" id="ARBA00022692"/>
    </source>
</evidence>
<evidence type="ECO:0000313" key="8">
    <source>
        <dbReference type="Proteomes" id="UP000325440"/>
    </source>
</evidence>
<feature type="region of interest" description="Disordered" evidence="5">
    <location>
        <begin position="1"/>
        <end position="25"/>
    </location>
</feature>
<dbReference type="SUPFAM" id="SSF103473">
    <property type="entry name" value="MFS general substrate transporter"/>
    <property type="match status" value="1"/>
</dbReference>
<feature type="transmembrane region" description="Helical" evidence="6">
    <location>
        <begin position="344"/>
        <end position="361"/>
    </location>
</feature>
<dbReference type="PANTHER" id="PTHR12778">
    <property type="entry name" value="SOLUTE CARRIER FAMILY 33 ACETYL-COA TRANSPORTER -RELATED"/>
    <property type="match status" value="1"/>
</dbReference>
<dbReference type="InterPro" id="IPR036259">
    <property type="entry name" value="MFS_trans_sf"/>
</dbReference>
<dbReference type="EMBL" id="CABPRJ010000478">
    <property type="protein sequence ID" value="VVC28206.1"/>
    <property type="molecule type" value="Genomic_DNA"/>
</dbReference>
<dbReference type="Proteomes" id="UP000325440">
    <property type="component" value="Unassembled WGS sequence"/>
</dbReference>
<keyword evidence="4 6" id="KW-0472">Membrane</keyword>
<evidence type="ECO:0000256" key="3">
    <source>
        <dbReference type="ARBA" id="ARBA00022989"/>
    </source>
</evidence>
<evidence type="ECO:0000313" key="7">
    <source>
        <dbReference type="EMBL" id="VVC28206.1"/>
    </source>
</evidence>
<dbReference type="Pfam" id="PF13000">
    <property type="entry name" value="Acatn"/>
    <property type="match status" value="2"/>
</dbReference>
<dbReference type="Gene3D" id="1.20.1250.20">
    <property type="entry name" value="MFS general substrate transporter like domains"/>
    <property type="match status" value="1"/>
</dbReference>
<accession>A0A5E4M7L7</accession>
<feature type="transmembrane region" description="Helical" evidence="6">
    <location>
        <begin position="168"/>
        <end position="194"/>
    </location>
</feature>
<dbReference type="InterPro" id="IPR024371">
    <property type="entry name" value="AcetylCoA_trans_1-like"/>
</dbReference>